<feature type="region of interest" description="Disordered" evidence="1">
    <location>
        <begin position="221"/>
        <end position="299"/>
    </location>
</feature>
<dbReference type="SMART" id="SM00165">
    <property type="entry name" value="UBA"/>
    <property type="match status" value="1"/>
</dbReference>
<feature type="compositionally biased region" description="Pro residues" evidence="1">
    <location>
        <begin position="444"/>
        <end position="457"/>
    </location>
</feature>
<feature type="compositionally biased region" description="Polar residues" evidence="1">
    <location>
        <begin position="773"/>
        <end position="791"/>
    </location>
</feature>
<feature type="compositionally biased region" description="Low complexity" evidence="1">
    <location>
        <begin position="1215"/>
        <end position="1224"/>
    </location>
</feature>
<dbReference type="PROSITE" id="PS50031">
    <property type="entry name" value="EH"/>
    <property type="match status" value="3"/>
</dbReference>
<dbReference type="InterPro" id="IPR011992">
    <property type="entry name" value="EF-hand-dom_pair"/>
</dbReference>
<feature type="compositionally biased region" description="Pro residues" evidence="1">
    <location>
        <begin position="112"/>
        <end position="125"/>
    </location>
</feature>
<feature type="compositionally biased region" description="Basic and acidic residues" evidence="1">
    <location>
        <begin position="1191"/>
        <end position="1205"/>
    </location>
</feature>
<dbReference type="SMART" id="SM00027">
    <property type="entry name" value="EH"/>
    <property type="match status" value="3"/>
</dbReference>
<feature type="region of interest" description="Disordered" evidence="1">
    <location>
        <begin position="102"/>
        <end position="125"/>
    </location>
</feature>
<dbReference type="GO" id="GO:0005509">
    <property type="term" value="F:calcium ion binding"/>
    <property type="evidence" value="ECO:0007669"/>
    <property type="project" value="InterPro"/>
</dbReference>
<feature type="region of interest" description="Disordered" evidence="1">
    <location>
        <begin position="440"/>
        <end position="495"/>
    </location>
</feature>
<protein>
    <submittedName>
        <fullName evidence="5">Uncharacterized protein</fullName>
    </submittedName>
</protein>
<accession>A0A8H2XI40</accession>
<feature type="compositionally biased region" description="Low complexity" evidence="1">
    <location>
        <begin position="1135"/>
        <end position="1151"/>
    </location>
</feature>
<feature type="region of interest" description="Disordered" evidence="1">
    <location>
        <begin position="1022"/>
        <end position="1226"/>
    </location>
</feature>
<feature type="region of interest" description="Disordered" evidence="1">
    <location>
        <begin position="648"/>
        <end position="672"/>
    </location>
</feature>
<name>A0A8H2XI40_9AGAM</name>
<dbReference type="Pfam" id="PF00627">
    <property type="entry name" value="UBA"/>
    <property type="match status" value="1"/>
</dbReference>
<feature type="domain" description="EF-hand" evidence="4">
    <location>
        <begin position="9"/>
        <end position="44"/>
    </location>
</feature>
<dbReference type="GO" id="GO:0016197">
    <property type="term" value="P:endosomal transport"/>
    <property type="evidence" value="ECO:0007669"/>
    <property type="project" value="TreeGrafter"/>
</dbReference>
<dbReference type="PROSITE" id="PS50222">
    <property type="entry name" value="EF_HAND_2"/>
    <property type="match status" value="2"/>
</dbReference>
<feature type="compositionally biased region" description="Basic and acidic residues" evidence="1">
    <location>
        <begin position="874"/>
        <end position="895"/>
    </location>
</feature>
<dbReference type="InterPro" id="IPR000261">
    <property type="entry name" value="EH_dom"/>
</dbReference>
<reference evidence="5" key="1">
    <citation type="submission" date="2021-01" db="EMBL/GenBank/DDBJ databases">
        <authorList>
            <person name="Kaushik A."/>
        </authorList>
    </citation>
    <scope>NUCLEOTIDE SEQUENCE</scope>
    <source>
        <strain evidence="5">AG1-1C</strain>
    </source>
</reference>
<evidence type="ECO:0000259" key="2">
    <source>
        <dbReference type="PROSITE" id="PS50030"/>
    </source>
</evidence>
<dbReference type="PANTHER" id="PTHR11216:SF170">
    <property type="entry name" value="DYNAMIN ASSOCIATED PROTEIN 160, ISOFORM D"/>
    <property type="match status" value="1"/>
</dbReference>
<dbReference type="PROSITE" id="PS50030">
    <property type="entry name" value="UBA"/>
    <property type="match status" value="1"/>
</dbReference>
<feature type="compositionally biased region" description="Basic and acidic residues" evidence="1">
    <location>
        <begin position="649"/>
        <end position="672"/>
    </location>
</feature>
<feature type="compositionally biased region" description="Acidic residues" evidence="1">
    <location>
        <begin position="948"/>
        <end position="959"/>
    </location>
</feature>
<proteinExistence type="predicted"/>
<feature type="domain" description="UBA" evidence="2">
    <location>
        <begin position="1224"/>
        <end position="1266"/>
    </location>
</feature>
<evidence type="ECO:0000313" key="6">
    <source>
        <dbReference type="Proteomes" id="UP000663846"/>
    </source>
</evidence>
<dbReference type="InterPro" id="IPR015940">
    <property type="entry name" value="UBA"/>
</dbReference>
<evidence type="ECO:0000256" key="1">
    <source>
        <dbReference type="SAM" id="MobiDB-lite"/>
    </source>
</evidence>
<evidence type="ECO:0000259" key="4">
    <source>
        <dbReference type="PROSITE" id="PS50222"/>
    </source>
</evidence>
<feature type="compositionally biased region" description="Low complexity" evidence="1">
    <location>
        <begin position="1092"/>
        <end position="1106"/>
    </location>
</feature>
<dbReference type="InterPro" id="IPR002048">
    <property type="entry name" value="EF_hand_dom"/>
</dbReference>
<feature type="domain" description="EH" evidence="3">
    <location>
        <begin position="329"/>
        <end position="418"/>
    </location>
</feature>
<dbReference type="GO" id="GO:0005886">
    <property type="term" value="C:plasma membrane"/>
    <property type="evidence" value="ECO:0007669"/>
    <property type="project" value="TreeGrafter"/>
</dbReference>
<dbReference type="InterPro" id="IPR009060">
    <property type="entry name" value="UBA-like_sf"/>
</dbReference>
<organism evidence="5 6">
    <name type="scientific">Rhizoctonia solani</name>
    <dbReference type="NCBI Taxonomy" id="456999"/>
    <lineage>
        <taxon>Eukaryota</taxon>
        <taxon>Fungi</taxon>
        <taxon>Dikarya</taxon>
        <taxon>Basidiomycota</taxon>
        <taxon>Agaricomycotina</taxon>
        <taxon>Agaricomycetes</taxon>
        <taxon>Cantharellales</taxon>
        <taxon>Ceratobasidiaceae</taxon>
        <taxon>Rhizoctonia</taxon>
    </lineage>
</organism>
<feature type="compositionally biased region" description="Polar residues" evidence="1">
    <location>
        <begin position="931"/>
        <end position="940"/>
    </location>
</feature>
<dbReference type="SUPFAM" id="SSF47473">
    <property type="entry name" value="EF-hand"/>
    <property type="match status" value="3"/>
</dbReference>
<feature type="region of interest" description="Disordered" evidence="1">
    <location>
        <begin position="409"/>
        <end position="428"/>
    </location>
</feature>
<dbReference type="GO" id="GO:0005737">
    <property type="term" value="C:cytoplasm"/>
    <property type="evidence" value="ECO:0007669"/>
    <property type="project" value="TreeGrafter"/>
</dbReference>
<gene>
    <name evidence="5" type="ORF">RDB_LOCUS99792</name>
</gene>
<feature type="compositionally biased region" description="Pro residues" evidence="1">
    <location>
        <begin position="1107"/>
        <end position="1117"/>
    </location>
</feature>
<dbReference type="PANTHER" id="PTHR11216">
    <property type="entry name" value="EH DOMAIN"/>
    <property type="match status" value="1"/>
</dbReference>
<dbReference type="EMBL" id="CAJMWS010000325">
    <property type="protein sequence ID" value="CAE6427502.1"/>
    <property type="molecule type" value="Genomic_DNA"/>
</dbReference>
<feature type="compositionally biased region" description="Polar residues" evidence="1">
    <location>
        <begin position="479"/>
        <end position="495"/>
    </location>
</feature>
<dbReference type="Proteomes" id="UP000663846">
    <property type="component" value="Unassembled WGS sequence"/>
</dbReference>
<dbReference type="Gene3D" id="1.10.238.10">
    <property type="entry name" value="EF-hand"/>
    <property type="match status" value="3"/>
</dbReference>
<comment type="caution">
    <text evidence="5">The sequence shown here is derived from an EMBL/GenBank/DDBJ whole genome shotgun (WGS) entry which is preliminary data.</text>
</comment>
<dbReference type="Pfam" id="PF12763">
    <property type="entry name" value="EH"/>
    <property type="match status" value="3"/>
</dbReference>
<dbReference type="Gene3D" id="1.10.8.10">
    <property type="entry name" value="DNA helicase RuvA subunit, C-terminal domain"/>
    <property type="match status" value="1"/>
</dbReference>
<feature type="domain" description="EH" evidence="3">
    <location>
        <begin position="10"/>
        <end position="118"/>
    </location>
</feature>
<dbReference type="GO" id="GO:0006897">
    <property type="term" value="P:endocytosis"/>
    <property type="evidence" value="ECO:0007669"/>
    <property type="project" value="TreeGrafter"/>
</dbReference>
<feature type="domain" description="EF-hand" evidence="4">
    <location>
        <begin position="362"/>
        <end position="397"/>
    </location>
</feature>
<dbReference type="AlphaFoldDB" id="A0A8H2XI40"/>
<evidence type="ECO:0000259" key="3">
    <source>
        <dbReference type="PROSITE" id="PS50031"/>
    </source>
</evidence>
<feature type="compositionally biased region" description="Low complexity" evidence="1">
    <location>
        <begin position="1118"/>
        <end position="1128"/>
    </location>
</feature>
<feature type="domain" description="EH" evidence="3">
    <location>
        <begin position="135"/>
        <end position="225"/>
    </location>
</feature>
<sequence>MVGFEASAQEQQVIKAVFSKADTQDLGVITGDEAVKVFAGSALPPTTLGEIWQLSDTENNGFLTETGLGIALRLIGWAQAGETPKKELITRVGPLPTIKGIPIPGVSSNPGSPMPRSPPPSLPARPVMPPLSPEDRQKFLRMFFQSGPANGLLSGDKARDLFVRSKLPTEKLSQIWHLADTHERGALDSTDFIIGMFLIQAVMTGQLQILPPSLPAGLYEQASGGATRPSVGSPLQAQFTGTSNSSRTASGFPQRAASPIRTQYTGQAPLEPQYTGTQPRIAPQYTGQSQFGRPPAPPPPIRPQVTGQPFAIPQASPFAQPRWDVTAEEKAKSDQFFAGLDPQGRGFIEGDVAVNFMVQSKLPEAILAQVWDLSDLNKDGKLTRDGFAVAMHLINGKLAGREIPNELPQSLIPPSFKGAAPAPAAPPQSEMLRDLWSLDEPVQTPTPPAQAPAPAPAPVQTQAPPKPQRNLFDDDDETLSPTNVTSPVPPNGTTSIEIANVQNQLQSTQRALDSTTTARQAASASADAGAAELASLKEQLARATAARATEETHLNEIRSRKAVQDAELAQVREELIRLESEVSAIRLERGELEAGLLRDKEELRGVQKKVREVSEETERAKGEVEKFKREARQAKGLLAIARKQLGTAEGEKQKVENEGEDARNEAEEVRQELEDVERRVALGETAEPPIIAPVPVPTVNGAALPLSPQSTGIGADRLSPAQVELPASRSVTPAVPAPQRTASTNPFDRLRGMSTSSGSAGALPFVDVPSAASPFSATPFGSNPTSPTVTSPFGAPEAVSSPFGAPSATGTGPSAFDAVFGDASTFGEGPKTDDSTSNLVADATVDATPKPPPAPIAEPSTHGLADDEDPFGMGDDKVEEIAKEDKAPVEEDKPTPRVSAEEVNPAPKGFEDKDKEDPTLAAAASQFPALSVQNSPNNNDLPPLTELEPQEDSDSDDEPLDKKAKRMTLKQGDVGTAALGTVGGAGSTPSAGPGAGVGDNDTKTSGFSFQNSFDDNFDFASVASKDKDTNTTSTPIVPGGFSFDDAFGRSSVTSNGTGPGTASKGVSFDEAFGVSSRSDTGSAKPSFDAFGSSSFTAPAPAKSSAPAPEPVPVPTPVHAPATASTMSRPSPPTSPTSASMRSGSARASSPRNNKRSDSPRAQARTQLSPPPEPTQRHSKFGIHLPFGRSKTTKDKNKGKKGKEQIPDMPAPPAATPSGTSGTPAVDDDVEAVKTLCGMGFTRSQAVNALETHGYDVQRALNSLLGGT</sequence>
<feature type="compositionally biased region" description="Basic and acidic residues" evidence="1">
    <location>
        <begin position="909"/>
        <end position="918"/>
    </location>
</feature>
<feature type="compositionally biased region" description="Polar residues" evidence="1">
    <location>
        <begin position="233"/>
        <end position="251"/>
    </location>
</feature>
<feature type="region of interest" description="Disordered" evidence="1">
    <location>
        <begin position="690"/>
        <end position="1009"/>
    </location>
</feature>
<dbReference type="SUPFAM" id="SSF46934">
    <property type="entry name" value="UBA-like"/>
    <property type="match status" value="1"/>
</dbReference>
<evidence type="ECO:0000313" key="5">
    <source>
        <dbReference type="EMBL" id="CAE6427502.1"/>
    </source>
</evidence>
<dbReference type="CDD" id="cd00052">
    <property type="entry name" value="EH"/>
    <property type="match status" value="3"/>
</dbReference>